<reference evidence="1" key="1">
    <citation type="submission" date="2024-02" db="EMBL/GenBank/DDBJ databases">
        <title>Metagenome Assembled Genome of Zalaria obscura JY119.</title>
        <authorList>
            <person name="Vighnesh L."/>
            <person name="Jagadeeshwari U."/>
            <person name="Venkata Ramana C."/>
            <person name="Sasikala C."/>
        </authorList>
    </citation>
    <scope>NUCLEOTIDE SEQUENCE</scope>
    <source>
        <strain evidence="1">JY119</strain>
    </source>
</reference>
<keyword evidence="2" id="KW-1185">Reference proteome</keyword>
<accession>A0ACC3SL70</accession>
<protein>
    <submittedName>
        <fullName evidence="1">Ribosomal protein arginine N-methyltransferase rmt3</fullName>
        <ecNumber evidence="1">2.1.1.319</ecNumber>
    </submittedName>
</protein>
<gene>
    <name evidence="1" type="primary">rmt3</name>
    <name evidence="1" type="ORF">M8818_001282</name>
</gene>
<dbReference type="Proteomes" id="UP001320706">
    <property type="component" value="Unassembled WGS sequence"/>
</dbReference>
<comment type="caution">
    <text evidence="1">The sequence shown here is derived from an EMBL/GenBank/DDBJ whole genome shotgun (WGS) entry which is preliminary data.</text>
</comment>
<dbReference type="EMBL" id="JAMKPW020000005">
    <property type="protein sequence ID" value="KAK8217524.1"/>
    <property type="molecule type" value="Genomic_DNA"/>
</dbReference>
<keyword evidence="1" id="KW-0489">Methyltransferase</keyword>
<keyword evidence="1" id="KW-0687">Ribonucleoprotein</keyword>
<keyword evidence="1" id="KW-0689">Ribosomal protein</keyword>
<sequence length="555" mass="62006">MSAPINGRDRPEDDFSSSSSEGSLDRPDSEGWEDQEPDAENVQIKDFFSDKVFPDAVSMIQYAAEQHGFDFVKIVKEFGLDFYGAIKLVNYIRTEAKNGNTKPDVSSKSVFEDDKYMQPALEDDALLFTIDDVLDTVATGPATAGQDSSDSKVTELEEELKRLRLQFTEYRKTVEKTLDDRWTEGAAESSSATANKGESAFDKQIDEGYFDSYSYNEIHQTMLQDSVRTDAYRDFIYANKNLFAGKTVLDVGCGTGILSLFCAKAGAARVIAVDNSGIITKAMGNIAMNGMSDRITCIRGKIEEISLPEGVDKVDIIVSEWMGYCLLYEAMLDSVLYARDKWLKPDGLMVPSHCTLHLAPVADPIYVADNFTFWKDVYGFDMSTMMEKIYEEVIVRHPPEDVIVGRSKDKMPFQVLDLHTVTVPELEFVVPFEATLSQDVDSLDAWCVWFDTLFLPSRTTAPPANLLAGEKGEAPEKSGQVFFTTGPFGKATHWQCGVCFVDRSEKAGQELKAGQQIKGKVGFRKNKDEKRAYNIDLHWAAEGAAEKGKQLWKMR</sequence>
<proteinExistence type="predicted"/>
<organism evidence="1 2">
    <name type="scientific">Zalaria obscura</name>
    <dbReference type="NCBI Taxonomy" id="2024903"/>
    <lineage>
        <taxon>Eukaryota</taxon>
        <taxon>Fungi</taxon>
        <taxon>Dikarya</taxon>
        <taxon>Ascomycota</taxon>
        <taxon>Pezizomycotina</taxon>
        <taxon>Dothideomycetes</taxon>
        <taxon>Dothideomycetidae</taxon>
        <taxon>Dothideales</taxon>
        <taxon>Zalariaceae</taxon>
        <taxon>Zalaria</taxon>
    </lineage>
</organism>
<keyword evidence="1" id="KW-0808">Transferase</keyword>
<evidence type="ECO:0000313" key="2">
    <source>
        <dbReference type="Proteomes" id="UP001320706"/>
    </source>
</evidence>
<evidence type="ECO:0000313" key="1">
    <source>
        <dbReference type="EMBL" id="KAK8217524.1"/>
    </source>
</evidence>
<name>A0ACC3SL70_9PEZI</name>
<dbReference type="EC" id="2.1.1.319" evidence="1"/>